<sequence>MDTVSGSVGAGATTTAALPALPNISSPFPTLSFFTLSTLISWPSLATVFVLYVVLCRSLRFRNEKALLRRYKYTDRASVAGMSNDDASEIMRNLIVYEFPKLYHTSLQFAIFKTYGFETMSRLIVATKSFSDPGTAPKRYEDTVILFHQFQLNPPTSDLCIRSISRMNTLHDKYKKAGRISNADFLYTLSVCVTEPIKFINKFEWRKLNDLEVNAVGCHWKSIGDAMHIQYKGYLSKDSWKDGIEFVEDITAWAKSYEIEAMKPAKTNRPPADALMDLLLFHVPSVARPFVEEVATVLMGARVRDAFYYPEPSLLAAWTAYTAMIVRQFVLRHLWLPRFGEKKIFTGPDPDSGRLQHLNYLVQPYYQSGTFWNRWGPEAWLTRILGGNVPGSGGEKLIPQGFLFEDIGPAATMGKNKAEMADWEQRLKKERPSGCPFSTA</sequence>
<dbReference type="OrthoDB" id="545169at2759"/>
<dbReference type="PANTHER" id="PTHR36124">
    <property type="match status" value="1"/>
</dbReference>
<name>A0A1J7JEN0_9PEZI</name>
<keyword evidence="1" id="KW-0812">Transmembrane</keyword>
<keyword evidence="3" id="KW-1185">Reference proteome</keyword>
<dbReference type="InParanoid" id="A0A1J7JEN0"/>
<dbReference type="AlphaFoldDB" id="A0A1J7JEN0"/>
<evidence type="ECO:0000313" key="2">
    <source>
        <dbReference type="EMBL" id="OIW28160.1"/>
    </source>
</evidence>
<dbReference type="STRING" id="1408157.A0A1J7JEN0"/>
<dbReference type="PANTHER" id="PTHR36124:SF1">
    <property type="entry name" value="ER-BOUND OXYGENASE MPAB_MPAB'_RUBBER OXYGENASE CATALYTIC DOMAIN-CONTAINING PROTEIN"/>
    <property type="match status" value="1"/>
</dbReference>
<dbReference type="Proteomes" id="UP000182658">
    <property type="component" value="Unassembled WGS sequence"/>
</dbReference>
<evidence type="ECO:0000313" key="3">
    <source>
        <dbReference type="Proteomes" id="UP000182658"/>
    </source>
</evidence>
<evidence type="ECO:0008006" key="4">
    <source>
        <dbReference type="Google" id="ProtNLM"/>
    </source>
</evidence>
<reference evidence="2 3" key="1">
    <citation type="submission" date="2016-10" db="EMBL/GenBank/DDBJ databases">
        <title>Draft genome sequence of Coniochaeta ligniaria NRRL30616, a lignocellulolytic fungus for bioabatement of inhibitors in plant biomass hydrolysates.</title>
        <authorList>
            <consortium name="DOE Joint Genome Institute"/>
            <person name="Jimenez D.J."/>
            <person name="Hector R.E."/>
            <person name="Riley R."/>
            <person name="Sun H."/>
            <person name="Grigoriev I.V."/>
            <person name="Van Elsas J.D."/>
            <person name="Nichols N.N."/>
        </authorList>
    </citation>
    <scope>NUCLEOTIDE SEQUENCE [LARGE SCALE GENOMIC DNA]</scope>
    <source>
        <strain evidence="2 3">NRRL 30616</strain>
    </source>
</reference>
<dbReference type="EMBL" id="KV875099">
    <property type="protein sequence ID" value="OIW28160.1"/>
    <property type="molecule type" value="Genomic_DNA"/>
</dbReference>
<dbReference type="InterPro" id="IPR046366">
    <property type="entry name" value="MPAB"/>
</dbReference>
<dbReference type="GO" id="GO:0016491">
    <property type="term" value="F:oxidoreductase activity"/>
    <property type="evidence" value="ECO:0007669"/>
    <property type="project" value="InterPro"/>
</dbReference>
<accession>A0A1J7JEN0</accession>
<keyword evidence="1" id="KW-1133">Transmembrane helix</keyword>
<gene>
    <name evidence="2" type="ORF">CONLIGDRAFT_634488</name>
</gene>
<feature type="transmembrane region" description="Helical" evidence="1">
    <location>
        <begin position="31"/>
        <end position="55"/>
    </location>
</feature>
<organism evidence="2 3">
    <name type="scientific">Coniochaeta ligniaria NRRL 30616</name>
    <dbReference type="NCBI Taxonomy" id="1408157"/>
    <lineage>
        <taxon>Eukaryota</taxon>
        <taxon>Fungi</taxon>
        <taxon>Dikarya</taxon>
        <taxon>Ascomycota</taxon>
        <taxon>Pezizomycotina</taxon>
        <taxon>Sordariomycetes</taxon>
        <taxon>Sordariomycetidae</taxon>
        <taxon>Coniochaetales</taxon>
        <taxon>Coniochaetaceae</taxon>
        <taxon>Coniochaeta</taxon>
    </lineage>
</organism>
<evidence type="ECO:0000256" key="1">
    <source>
        <dbReference type="SAM" id="Phobius"/>
    </source>
</evidence>
<protein>
    <recommendedName>
        <fullName evidence="4">ER-bound oxygenase mpaB/mpaB'/Rubber oxygenase catalytic domain-containing protein</fullName>
    </recommendedName>
</protein>
<proteinExistence type="predicted"/>
<keyword evidence="1" id="KW-0472">Membrane</keyword>